<sequence length="100" mass="11089">MQPMPADTLTISIPGPLADEVRAAAEARGVSPEEYVRQQLAWDIAMDGDPIEQAGVEEDEAALADFEVTGMGVPWEEVRDWMKSWGTANELPRPQPRKLR</sequence>
<protein>
    <submittedName>
        <fullName evidence="1">Antitoxin RelB3</fullName>
    </submittedName>
</protein>
<proteinExistence type="predicted"/>
<name>A0A6I6MQ31_9CAUL</name>
<dbReference type="EMBL" id="CP047045">
    <property type="protein sequence ID" value="QGZ96271.1"/>
    <property type="molecule type" value="Genomic_DNA"/>
</dbReference>
<evidence type="ECO:0000313" key="1">
    <source>
        <dbReference type="EMBL" id="QGZ96271.1"/>
    </source>
</evidence>
<dbReference type="Proteomes" id="UP000431269">
    <property type="component" value="Chromosome"/>
</dbReference>
<keyword evidence="2" id="KW-1185">Reference proteome</keyword>
<evidence type="ECO:0000313" key="2">
    <source>
        <dbReference type="Proteomes" id="UP000431269"/>
    </source>
</evidence>
<gene>
    <name evidence="1" type="primary">relB3</name>
    <name evidence="1" type="ORF">DSM104635_03129</name>
</gene>
<reference evidence="2" key="1">
    <citation type="submission" date="2019-12" db="EMBL/GenBank/DDBJ databases">
        <title>Complete genome of Terracaulis silvestris 0127_4.</title>
        <authorList>
            <person name="Vieira S."/>
            <person name="Riedel T."/>
            <person name="Sproer C."/>
            <person name="Pascual J."/>
            <person name="Boedeker C."/>
            <person name="Overmann J."/>
        </authorList>
    </citation>
    <scope>NUCLEOTIDE SEQUENCE [LARGE SCALE GENOMIC DNA]</scope>
    <source>
        <strain evidence="2">0127_4</strain>
    </source>
</reference>
<accession>A0A6I6MQ31</accession>
<dbReference type="AlphaFoldDB" id="A0A6I6MQ31"/>
<organism evidence="1 2">
    <name type="scientific">Terricaulis silvestris</name>
    <dbReference type="NCBI Taxonomy" id="2686094"/>
    <lineage>
        <taxon>Bacteria</taxon>
        <taxon>Pseudomonadati</taxon>
        <taxon>Pseudomonadota</taxon>
        <taxon>Alphaproteobacteria</taxon>
        <taxon>Caulobacterales</taxon>
        <taxon>Caulobacteraceae</taxon>
        <taxon>Terricaulis</taxon>
    </lineage>
</organism>
<dbReference type="KEGG" id="tsv:DSM104635_03129"/>